<gene>
    <name evidence="1" type="ORF">WL88_23775</name>
</gene>
<protein>
    <submittedName>
        <fullName evidence="1">Uncharacterized protein</fullName>
    </submittedName>
</protein>
<evidence type="ECO:0000313" key="1">
    <source>
        <dbReference type="EMBL" id="KWF47425.1"/>
    </source>
</evidence>
<dbReference type="EMBL" id="LPJV01000054">
    <property type="protein sequence ID" value="KWF47425.1"/>
    <property type="molecule type" value="Genomic_DNA"/>
</dbReference>
<dbReference type="AlphaFoldDB" id="A0AAW3PBU7"/>
<accession>A0AAW3PBU7</accession>
<reference evidence="1 2" key="1">
    <citation type="submission" date="2015-11" db="EMBL/GenBank/DDBJ databases">
        <title>Expanding the genomic diversity of Burkholderia species for the development of highly accurate diagnostics.</title>
        <authorList>
            <person name="Sahl J."/>
            <person name="Keim P."/>
            <person name="Wagner D."/>
        </authorList>
    </citation>
    <scope>NUCLEOTIDE SEQUENCE [LARGE SCALE GENOMIC DNA]</scope>
    <source>
        <strain evidence="1 2">MSMB378WGS</strain>
    </source>
</reference>
<evidence type="ECO:0000313" key="2">
    <source>
        <dbReference type="Proteomes" id="UP000063236"/>
    </source>
</evidence>
<proteinExistence type="predicted"/>
<dbReference type="Proteomes" id="UP000063236">
    <property type="component" value="Unassembled WGS sequence"/>
</dbReference>
<name>A0AAW3PBU7_9BURK</name>
<sequence length="205" mass="23367">MGTPLSLGGLFDVWSEAVARDEPTIAFEVRNGRGRFLFMMFFDPDDKATNDRLLVFLQNTRHMLELKLYGAHERGQFDIYLKQQDVTAIKRELELEGGVGLPFDEIRFVKALNAMLPTSLPLAAKVEVLRANMPAIRNRLNAILDDHNKTELIGERQLPQQQRPREKTLRKLYLYSTDAPAAVAAYIENLKKRNCTVAWRVPGTP</sequence>
<dbReference type="RefSeq" id="WP_038795131.1">
    <property type="nucleotide sequence ID" value="NZ_LPJS01000052.1"/>
</dbReference>
<comment type="caution">
    <text evidence="1">The sequence shown here is derived from an EMBL/GenBank/DDBJ whole genome shotgun (WGS) entry which is preliminary data.</text>
</comment>
<organism evidence="1 2">
    <name type="scientific">Burkholderia diffusa</name>
    <dbReference type="NCBI Taxonomy" id="488732"/>
    <lineage>
        <taxon>Bacteria</taxon>
        <taxon>Pseudomonadati</taxon>
        <taxon>Pseudomonadota</taxon>
        <taxon>Betaproteobacteria</taxon>
        <taxon>Burkholderiales</taxon>
        <taxon>Burkholderiaceae</taxon>
        <taxon>Burkholderia</taxon>
        <taxon>Burkholderia cepacia complex</taxon>
    </lineage>
</organism>